<feature type="chain" id="PRO_5003394709" evidence="10">
    <location>
        <begin position="24"/>
        <end position="423"/>
    </location>
</feature>
<keyword evidence="8" id="KW-0449">Lipoprotein</keyword>
<protein>
    <submittedName>
        <fullName evidence="12">Variant surface glycoprotein</fullName>
    </submittedName>
</protein>
<feature type="region of interest" description="Disordered" evidence="9">
    <location>
        <begin position="292"/>
        <end position="311"/>
    </location>
</feature>
<feature type="domain" description="Trypanosome variant surface glycoprotein B-type N-terminal" evidence="11">
    <location>
        <begin position="23"/>
        <end position="85"/>
    </location>
</feature>
<evidence type="ECO:0000256" key="7">
    <source>
        <dbReference type="ARBA" id="ARBA00023180"/>
    </source>
</evidence>
<evidence type="ECO:0000256" key="1">
    <source>
        <dbReference type="ARBA" id="ARBA00002523"/>
    </source>
</evidence>
<evidence type="ECO:0000256" key="2">
    <source>
        <dbReference type="ARBA" id="ARBA00004609"/>
    </source>
</evidence>
<evidence type="ECO:0000259" key="11">
    <source>
        <dbReference type="Pfam" id="PF13206"/>
    </source>
</evidence>
<keyword evidence="4" id="KW-0336">GPI-anchor</keyword>
<proteinExistence type="predicted"/>
<reference evidence="13" key="1">
    <citation type="submission" date="2011-07" db="EMBL/GenBank/DDBJ databases">
        <title>Divergent evolution of antigenic variation in African trypanosomes.</title>
        <authorList>
            <person name="Jackson A.P."/>
            <person name="Berry A."/>
            <person name="Allison H.C."/>
            <person name="Burton P."/>
            <person name="Anderson J."/>
            <person name="Aslett M."/>
            <person name="Brown R."/>
            <person name="Corton N."/>
            <person name="Harris D."/>
            <person name="Hauser H."/>
            <person name="Gamble J."/>
            <person name="Gilderthorp R."/>
            <person name="McQuillan J."/>
            <person name="Quail M.A."/>
            <person name="Sanders M."/>
            <person name="Van Tonder A."/>
            <person name="Ginger M.L."/>
            <person name="Donelson J.E."/>
            <person name="Field M.C."/>
            <person name="Barry J.D."/>
            <person name="Berriman M."/>
            <person name="Hertz-Fowler C."/>
        </authorList>
    </citation>
    <scope>NUCLEOTIDE SEQUENCE [LARGE SCALE GENOMIC DNA]</scope>
    <source>
        <strain evidence="13">IL3000</strain>
    </source>
</reference>
<keyword evidence="6" id="KW-0472">Membrane</keyword>
<evidence type="ECO:0000313" key="13">
    <source>
        <dbReference type="Proteomes" id="UP000000702"/>
    </source>
</evidence>
<evidence type="ECO:0000256" key="10">
    <source>
        <dbReference type="SAM" id="SignalP"/>
    </source>
</evidence>
<evidence type="ECO:0000313" key="12">
    <source>
        <dbReference type="EMBL" id="CCD15618.1"/>
    </source>
</evidence>
<gene>
    <name evidence="12" type="ORF">TCIL3000_0_61010</name>
</gene>
<dbReference type="GO" id="GO:0098552">
    <property type="term" value="C:side of membrane"/>
    <property type="evidence" value="ECO:0007669"/>
    <property type="project" value="UniProtKB-KW"/>
</dbReference>
<reference evidence="12 13" key="2">
    <citation type="journal article" date="2012" name="Proc. Natl. Acad. Sci. U.S.A.">
        <title>Antigenic diversity is generated by distinct evolutionary mechanisms in African trypanosome species.</title>
        <authorList>
            <person name="Jackson A.P."/>
            <person name="Berry A."/>
            <person name="Aslett M."/>
            <person name="Allison H.C."/>
            <person name="Burton P."/>
            <person name="Vavrova-Anderson J."/>
            <person name="Brown R."/>
            <person name="Browne H."/>
            <person name="Corton N."/>
            <person name="Hauser H."/>
            <person name="Gamble J."/>
            <person name="Gilderthorp R."/>
            <person name="Marcello L."/>
            <person name="McQuillan J."/>
            <person name="Otto T.D."/>
            <person name="Quail M.A."/>
            <person name="Sanders M.J."/>
            <person name="van Tonder A."/>
            <person name="Ginger M.L."/>
            <person name="Field M.C."/>
            <person name="Barry J.D."/>
            <person name="Hertz-Fowler C."/>
            <person name="Berriman M."/>
        </authorList>
    </citation>
    <scope>NUCLEOTIDE SEQUENCE [LARGE SCALE GENOMIC DNA]</scope>
    <source>
        <strain evidence="12 13">IL3000</strain>
    </source>
</reference>
<keyword evidence="3" id="KW-1003">Cell membrane</keyword>
<keyword evidence="13" id="KW-1185">Reference proteome</keyword>
<evidence type="ECO:0000256" key="3">
    <source>
        <dbReference type="ARBA" id="ARBA00022475"/>
    </source>
</evidence>
<keyword evidence="5 10" id="KW-0732">Signal</keyword>
<feature type="signal peptide" evidence="10">
    <location>
        <begin position="1"/>
        <end position="23"/>
    </location>
</feature>
<dbReference type="Pfam" id="PF13206">
    <property type="entry name" value="VSG_B"/>
    <property type="match status" value="2"/>
</dbReference>
<sequence>MAYMVNMILVAIVVCSIVKGTAAKGAQVQNNDNSEQFALLCRIYNVAKNPTIHHVDLQDPLKIVNEINAFNASFIDEKQFNETEDVVNSSDAQIKHTTTREAAVAQAILSRITKKAHKILVEIKRVNDTRYIEKVKAEFSQVIFGEGRNESDLCDGVLKGVGERGAACGISGLSHKGNYAGKNLVVDFFCLCAQRTKNGNNEGMDNVCGVQVGGKSKGDYQGWGDAAPLGSPSMWASIKKECSKLLHKHPESTEEGHEILKDFLKHLEMGGVYRWGSSGKDSGRKEGMLGTSVGTNEIGDEPGPVCNGKKGNNRDTHTSGICVYYGPNKWEENIDWLKKLKNALASLESVNHQTATIQRDIEKLHMLLHRAEQIYETTKVITEMQNPKGLTAFPNATPKRRTAYNAAWRHNQHAHFILLVVLL</sequence>
<comment type="caution">
    <text evidence="12">The sequence shown here is derived from an EMBL/GenBank/DDBJ whole genome shotgun (WGS) entry which is preliminary data.</text>
</comment>
<comment type="function">
    <text evidence="1">VSG forms a coat on the surface of the parasite. The trypanosome evades the immune response of the host by expressing a series of antigenically distinct VSGs from an estimated 1000 VSG genes.</text>
</comment>
<keyword evidence="7" id="KW-0325">Glycoprotein</keyword>
<name>F9WEB1_TRYCI</name>
<evidence type="ECO:0000256" key="6">
    <source>
        <dbReference type="ARBA" id="ARBA00023136"/>
    </source>
</evidence>
<evidence type="ECO:0000256" key="9">
    <source>
        <dbReference type="SAM" id="MobiDB-lite"/>
    </source>
</evidence>
<feature type="domain" description="Trypanosome variant surface glycoprotein B-type N-terminal" evidence="11">
    <location>
        <begin position="96"/>
        <end position="362"/>
    </location>
</feature>
<comment type="subcellular location">
    <subcellularLocation>
        <location evidence="2">Cell membrane</location>
        <topology evidence="2">Lipid-anchor</topology>
        <topology evidence="2">GPI-anchor</topology>
    </subcellularLocation>
</comment>
<evidence type="ECO:0000256" key="5">
    <source>
        <dbReference type="ARBA" id="ARBA00022729"/>
    </source>
</evidence>
<dbReference type="InterPro" id="IPR025932">
    <property type="entry name" value="Trypano_VSG_B_N_dom"/>
</dbReference>
<dbReference type="EMBL" id="CAEQ01001967">
    <property type="protein sequence ID" value="CCD15618.1"/>
    <property type="molecule type" value="Genomic_DNA"/>
</dbReference>
<organism evidence="12 13">
    <name type="scientific">Trypanosoma congolense (strain IL3000)</name>
    <dbReference type="NCBI Taxonomy" id="1068625"/>
    <lineage>
        <taxon>Eukaryota</taxon>
        <taxon>Discoba</taxon>
        <taxon>Euglenozoa</taxon>
        <taxon>Kinetoplastea</taxon>
        <taxon>Metakinetoplastina</taxon>
        <taxon>Trypanosomatida</taxon>
        <taxon>Trypanosomatidae</taxon>
        <taxon>Trypanosoma</taxon>
        <taxon>Nannomonas</taxon>
    </lineage>
</organism>
<evidence type="ECO:0000256" key="8">
    <source>
        <dbReference type="ARBA" id="ARBA00023288"/>
    </source>
</evidence>
<dbReference type="VEuPathDB" id="TriTrypDB:TcIL3000_0_61010"/>
<evidence type="ECO:0000256" key="4">
    <source>
        <dbReference type="ARBA" id="ARBA00022622"/>
    </source>
</evidence>
<dbReference type="Proteomes" id="UP000000702">
    <property type="component" value="Unassembled WGS sequence"/>
</dbReference>
<dbReference type="AlphaFoldDB" id="F9WEB1"/>
<dbReference type="GO" id="GO:0005886">
    <property type="term" value="C:plasma membrane"/>
    <property type="evidence" value="ECO:0007669"/>
    <property type="project" value="UniProtKB-SubCell"/>
</dbReference>
<accession>F9WEB1</accession>